<reference evidence="1" key="1">
    <citation type="submission" date="2023-04" db="EMBL/GenBank/DDBJ databases">
        <title>Draft Genome sequencing of Naganishia species isolated from polar environments using Oxford Nanopore Technology.</title>
        <authorList>
            <person name="Leo P."/>
            <person name="Venkateswaran K."/>
        </authorList>
    </citation>
    <scope>NUCLEOTIDE SEQUENCE</scope>
    <source>
        <strain evidence="1">MNA-CCFEE 5262</strain>
    </source>
</reference>
<organism evidence="1 2">
    <name type="scientific">Naganishia adeliensis</name>
    <dbReference type="NCBI Taxonomy" id="92952"/>
    <lineage>
        <taxon>Eukaryota</taxon>
        <taxon>Fungi</taxon>
        <taxon>Dikarya</taxon>
        <taxon>Basidiomycota</taxon>
        <taxon>Agaricomycotina</taxon>
        <taxon>Tremellomycetes</taxon>
        <taxon>Filobasidiales</taxon>
        <taxon>Filobasidiaceae</taxon>
        <taxon>Naganishia</taxon>
    </lineage>
</organism>
<comment type="caution">
    <text evidence="1">The sequence shown here is derived from an EMBL/GenBank/DDBJ whole genome shotgun (WGS) entry which is preliminary data.</text>
</comment>
<name>A0ACC2WTW4_9TREE</name>
<proteinExistence type="predicted"/>
<gene>
    <name evidence="1" type="ORF">QFC20_001474</name>
</gene>
<sequence length="978" mass="107224">MSDNTTNGTSGAGGRASGSDRLMSPRLRHIIRQRDLEDIRQSTEDLLRRQEPSEAMPSGPSAARRNRSDWRVVYGDASGTQTVLPPIEDLMSRTNSGRARTVGYRRAESSNTRDERGGRLSSILPPLPAQSEEAVDIEMTNQRMDETEDDPPVRYRTLGSRFGTATDLEVLLGGDEYDFEFARARHPSRLRQSATAITENPASDILAAARDVDATERRWIEQLYMQFPPAAREALSPHVRAVLNQRRAAEASQPEANGRDALWNMMLQESQTDEDEDDESEWEVSSSPGEIPLDGASRVVGNILADLMAASRRTDDTTGSTRHPALPPAPSRPATNAHLRSRHVPQVVGSSNRVTSATRGFARGNVRDATEQGTALAETAESGPGLRRRKSIKRRRVDAGMDTSYPYPIMKSIPSEPIPKENLPEYMQIVNTPILTLPTSFNPLDKCVRLGITPAGAPDIAYGPLVVVKFTGTGARGDADAAAVRTDQLVSSACAIYYYEANIISKGQEGFISIGFSNRFTNLSRLVGWEPGSFAWHMDDGFVFEGRGEGISKGWPTSTTGDVIGCGIDFTTGHAFFTKNGQLIGHAFKNVGQEDKLYPSIGLRTPGETVQCNFKGPFKYDIAEHVRKAQRETVDSVLRKEHVAIKALGGQQESESKETSTPSVPADKASKAEIAQKATIVPASPQKVVRNIDGALAPAVLSYLQHNGFLGSAAAMRKNMSSRKRLLDTGLGEGDDSRLKKVAKTEKWYEAQENSWRQLHKIKTDYAENRLSSVWHDLRDGPGPSVGFPHFLESDDRLWTCRLRIRYFYKVLLENLRQGDSEIASTKETLISFPEMFSDADFKTFLLGETSLLPEGQGGSECDASSALLALGNHLRVEHSNSSNPVIKQAVETALSYMPYNHISDLPKDVYSHMSQVGLVDEAEELVKAIREHQGKPTSSALEEAFASTNRALADLGRLHSVASAGFLSVEEIAKARG</sequence>
<keyword evidence="2" id="KW-1185">Reference proteome</keyword>
<protein>
    <submittedName>
        <fullName evidence="1">Uncharacterized protein</fullName>
    </submittedName>
</protein>
<evidence type="ECO:0000313" key="2">
    <source>
        <dbReference type="Proteomes" id="UP001230649"/>
    </source>
</evidence>
<dbReference type="Proteomes" id="UP001230649">
    <property type="component" value="Unassembled WGS sequence"/>
</dbReference>
<dbReference type="EMBL" id="JASBWS010000008">
    <property type="protein sequence ID" value="KAJ9114599.1"/>
    <property type="molecule type" value="Genomic_DNA"/>
</dbReference>
<accession>A0ACC2WTW4</accession>
<evidence type="ECO:0000313" key="1">
    <source>
        <dbReference type="EMBL" id="KAJ9114599.1"/>
    </source>
</evidence>